<proteinExistence type="predicted"/>
<dbReference type="AlphaFoldDB" id="A0A2P2L6Q9"/>
<protein>
    <submittedName>
        <fullName evidence="1">Uncharacterized protein MANES_05G055200</fullName>
    </submittedName>
</protein>
<evidence type="ECO:0000313" key="1">
    <source>
        <dbReference type="EMBL" id="MBX13615.1"/>
    </source>
</evidence>
<name>A0A2P2L6Q9_RHIMU</name>
<accession>A0A2P2L6Q9</accession>
<sequence length="109" mass="12488">MFFFLTIIEERNPTPEAVKDLIKRTKNKKKRKKGKKKKEMAVEEEEVRIEVEAVQAVYGHDCVVLDSFPPHLLLHIKPRTADVCSQQVSLCCSLSPFSSCGLYCSIFWA</sequence>
<reference evidence="1" key="1">
    <citation type="submission" date="2018-02" db="EMBL/GenBank/DDBJ databases">
        <title>Rhizophora mucronata_Transcriptome.</title>
        <authorList>
            <person name="Meera S.P."/>
            <person name="Sreeshan A."/>
            <person name="Augustine A."/>
        </authorList>
    </citation>
    <scope>NUCLEOTIDE SEQUENCE</scope>
    <source>
        <tissue evidence="1">Leaf</tissue>
    </source>
</reference>
<dbReference type="EMBL" id="GGEC01033131">
    <property type="protein sequence ID" value="MBX13615.1"/>
    <property type="molecule type" value="Transcribed_RNA"/>
</dbReference>
<organism evidence="1">
    <name type="scientific">Rhizophora mucronata</name>
    <name type="common">Asiatic mangrove</name>
    <dbReference type="NCBI Taxonomy" id="61149"/>
    <lineage>
        <taxon>Eukaryota</taxon>
        <taxon>Viridiplantae</taxon>
        <taxon>Streptophyta</taxon>
        <taxon>Embryophyta</taxon>
        <taxon>Tracheophyta</taxon>
        <taxon>Spermatophyta</taxon>
        <taxon>Magnoliopsida</taxon>
        <taxon>eudicotyledons</taxon>
        <taxon>Gunneridae</taxon>
        <taxon>Pentapetalae</taxon>
        <taxon>rosids</taxon>
        <taxon>fabids</taxon>
        <taxon>Malpighiales</taxon>
        <taxon>Rhizophoraceae</taxon>
        <taxon>Rhizophora</taxon>
    </lineage>
</organism>